<evidence type="ECO:0000256" key="16">
    <source>
        <dbReference type="NCBIfam" id="TIGR00070"/>
    </source>
</evidence>
<dbReference type="InterPro" id="IPR013820">
    <property type="entry name" value="ATP_PRibTrfase_cat"/>
</dbReference>
<dbReference type="InterPro" id="IPR011322">
    <property type="entry name" value="N-reg_PII-like_a/b"/>
</dbReference>
<evidence type="ECO:0000256" key="10">
    <source>
        <dbReference type="ARBA" id="ARBA00022723"/>
    </source>
</evidence>
<dbReference type="KEGG" id="ncv:NCAV_0185"/>
<accession>A0A2K5AP15</accession>
<comment type="catalytic activity">
    <reaction evidence="1">
        <text>1-(5-phospho-beta-D-ribosyl)-ATP + diphosphate = 5-phospho-alpha-D-ribose 1-diphosphate + ATP</text>
        <dbReference type="Rhea" id="RHEA:18473"/>
        <dbReference type="ChEBI" id="CHEBI:30616"/>
        <dbReference type="ChEBI" id="CHEBI:33019"/>
        <dbReference type="ChEBI" id="CHEBI:58017"/>
        <dbReference type="ChEBI" id="CHEBI:73183"/>
        <dbReference type="EC" id="2.4.2.17"/>
    </reaction>
</comment>
<evidence type="ECO:0000256" key="1">
    <source>
        <dbReference type="ARBA" id="ARBA00000915"/>
    </source>
</evidence>
<dbReference type="Proteomes" id="UP000236248">
    <property type="component" value="Chromosome NCAV"/>
</dbReference>
<evidence type="ECO:0000256" key="7">
    <source>
        <dbReference type="ARBA" id="ARBA00022605"/>
    </source>
</evidence>
<dbReference type="RefSeq" id="WP_103287788.1">
    <property type="nucleotide sequence ID" value="NZ_LT981265.1"/>
</dbReference>
<dbReference type="EC" id="2.4.2.17" evidence="4 16"/>
<evidence type="ECO:0000256" key="8">
    <source>
        <dbReference type="ARBA" id="ARBA00022676"/>
    </source>
</evidence>
<evidence type="ECO:0000256" key="3">
    <source>
        <dbReference type="ARBA" id="ARBA00004667"/>
    </source>
</evidence>
<dbReference type="Pfam" id="PF01634">
    <property type="entry name" value="HisG"/>
    <property type="match status" value="1"/>
</dbReference>
<dbReference type="SUPFAM" id="SSF53850">
    <property type="entry name" value="Periplasmic binding protein-like II"/>
    <property type="match status" value="1"/>
</dbReference>
<evidence type="ECO:0000256" key="13">
    <source>
        <dbReference type="ARBA" id="ARBA00022842"/>
    </source>
</evidence>
<dbReference type="GO" id="GO:0003879">
    <property type="term" value="F:ATP phosphoribosyltransferase activity"/>
    <property type="evidence" value="ECO:0007669"/>
    <property type="project" value="UniProtKB-UniRule"/>
</dbReference>
<dbReference type="AlphaFoldDB" id="A0A2K5AP15"/>
<keyword evidence="14" id="KW-0368">Histidine biosynthesis</keyword>
<dbReference type="GeneID" id="41594286"/>
<feature type="domain" description="Histidine biosynthesis HisG C-terminal" evidence="18">
    <location>
        <begin position="240"/>
        <end position="305"/>
    </location>
</feature>
<evidence type="ECO:0000259" key="18">
    <source>
        <dbReference type="Pfam" id="PF08029"/>
    </source>
</evidence>
<dbReference type="Pfam" id="PF08029">
    <property type="entry name" value="HisG_C"/>
    <property type="match status" value="1"/>
</dbReference>
<dbReference type="PANTHER" id="PTHR21403">
    <property type="entry name" value="ATP PHOSPHORIBOSYLTRANSFERASE ATP-PRTASE"/>
    <property type="match status" value="1"/>
</dbReference>
<dbReference type="Gene3D" id="3.40.190.10">
    <property type="entry name" value="Periplasmic binding protein-like II"/>
    <property type="match status" value="2"/>
</dbReference>
<protein>
    <recommendedName>
        <fullName evidence="5 16">ATP phosphoribosyltransferase</fullName>
        <ecNumber evidence="4 16">2.4.2.17</ecNumber>
    </recommendedName>
</protein>
<evidence type="ECO:0000256" key="11">
    <source>
        <dbReference type="ARBA" id="ARBA00022741"/>
    </source>
</evidence>
<evidence type="ECO:0000256" key="5">
    <source>
        <dbReference type="ARBA" id="ARBA00020998"/>
    </source>
</evidence>
<evidence type="ECO:0000256" key="12">
    <source>
        <dbReference type="ARBA" id="ARBA00022840"/>
    </source>
</evidence>
<evidence type="ECO:0000256" key="2">
    <source>
        <dbReference type="ARBA" id="ARBA00004496"/>
    </source>
</evidence>
<evidence type="ECO:0000313" key="19">
    <source>
        <dbReference type="EMBL" id="SPC33385.1"/>
    </source>
</evidence>
<evidence type="ECO:0000256" key="15">
    <source>
        <dbReference type="ARBA" id="ARBA00024861"/>
    </source>
</evidence>
<dbReference type="SUPFAM" id="SSF54913">
    <property type="entry name" value="GlnB-like"/>
    <property type="match status" value="1"/>
</dbReference>
<evidence type="ECO:0000256" key="9">
    <source>
        <dbReference type="ARBA" id="ARBA00022679"/>
    </source>
</evidence>
<dbReference type="NCBIfam" id="TIGR03455">
    <property type="entry name" value="HisG_C-term"/>
    <property type="match status" value="1"/>
</dbReference>
<name>A0A2K5AP15_9ARCH</name>
<dbReference type="UniPathway" id="UPA00031">
    <property type="reaction ID" value="UER00006"/>
</dbReference>
<keyword evidence="7" id="KW-0028">Amino-acid biosynthesis</keyword>
<keyword evidence="8 19" id="KW-0328">Glycosyltransferase</keyword>
<keyword evidence="10" id="KW-0479">Metal-binding</keyword>
<evidence type="ECO:0000259" key="17">
    <source>
        <dbReference type="Pfam" id="PF01634"/>
    </source>
</evidence>
<keyword evidence="20" id="KW-1185">Reference proteome</keyword>
<keyword evidence="6" id="KW-0963">Cytoplasm</keyword>
<dbReference type="Gene3D" id="3.30.70.120">
    <property type="match status" value="1"/>
</dbReference>
<evidence type="ECO:0000256" key="4">
    <source>
        <dbReference type="ARBA" id="ARBA00011946"/>
    </source>
</evidence>
<dbReference type="EMBL" id="LT981265">
    <property type="protein sequence ID" value="SPC33385.1"/>
    <property type="molecule type" value="Genomic_DNA"/>
</dbReference>
<keyword evidence="12" id="KW-0067">ATP-binding</keyword>
<sequence>MIKFAIPKGSIEEATYRFIEQAWFSLHGKGRSYRVRVNDPEIQMKILRPQEIPTFVSNGLYDIGITGKDWVTETSADVKVMLDLEYGWVRLVYAIPKSSNYNTLAEMLKDYADKGRTLRISTEYLNISSKYIMGNEEYKRLYGDKEPMVITPWWSNGSNSKVQIILSFGATEAKPPEDTDAIIDITETGTTLEQNNLKPVESIMESTAVLIANKESLKDPKKRVKIYDVLTLLKGVVDSRKKLHIFANVKAENLQELLKSLPALKRPTVSPLSEEGWYAVNTVISKDEFVRILPMLRRLAQGLVVHEPRQILALEEIMKDEEST</sequence>
<dbReference type="PANTHER" id="PTHR21403:SF10">
    <property type="entry name" value="ATP PHOSPHORIBOSYLTRANSFERASE"/>
    <property type="match status" value="1"/>
</dbReference>
<feature type="domain" description="ATP phosphoribosyltransferase catalytic" evidence="17">
    <location>
        <begin position="48"/>
        <end position="233"/>
    </location>
</feature>
<dbReference type="InterPro" id="IPR001348">
    <property type="entry name" value="ATP_PRibTrfase_HisG"/>
</dbReference>
<comment type="pathway">
    <text evidence="3">Amino-acid biosynthesis; L-histidine biosynthesis; L-histidine from 5-phospho-alpha-D-ribose 1-diphosphate: step 1/9.</text>
</comment>
<dbReference type="CDD" id="cd13593">
    <property type="entry name" value="PBP2_HisGL3"/>
    <property type="match status" value="1"/>
</dbReference>
<dbReference type="InterPro" id="IPR013115">
    <property type="entry name" value="HisG_C"/>
</dbReference>
<dbReference type="GO" id="GO:0005524">
    <property type="term" value="F:ATP binding"/>
    <property type="evidence" value="ECO:0007669"/>
    <property type="project" value="UniProtKB-KW"/>
</dbReference>
<evidence type="ECO:0000256" key="6">
    <source>
        <dbReference type="ARBA" id="ARBA00022490"/>
    </source>
</evidence>
<keyword evidence="9 19" id="KW-0808">Transferase</keyword>
<dbReference type="GO" id="GO:0000105">
    <property type="term" value="P:L-histidine biosynthetic process"/>
    <property type="evidence" value="ECO:0007669"/>
    <property type="project" value="UniProtKB-UniRule"/>
</dbReference>
<evidence type="ECO:0000256" key="14">
    <source>
        <dbReference type="ARBA" id="ARBA00023102"/>
    </source>
</evidence>
<dbReference type="InterPro" id="IPR015867">
    <property type="entry name" value="N-reg_PII/ATP_PRibTrfase_C"/>
</dbReference>
<keyword evidence="11" id="KW-0547">Nucleotide-binding</keyword>
<proteinExistence type="predicted"/>
<comment type="subcellular location">
    <subcellularLocation>
        <location evidence="2">Cytoplasm</location>
    </subcellularLocation>
</comment>
<reference evidence="20" key="1">
    <citation type="submission" date="2018-01" db="EMBL/GenBank/DDBJ databases">
        <authorList>
            <person name="Kerou L M."/>
        </authorList>
    </citation>
    <scope>NUCLEOTIDE SEQUENCE [LARGE SCALE GENOMIC DNA]</scope>
    <source>
        <strain evidence="20">SCU2</strain>
    </source>
</reference>
<keyword evidence="13" id="KW-0460">Magnesium</keyword>
<gene>
    <name evidence="19" type="ORF">NCAV_0185</name>
</gene>
<dbReference type="GO" id="GO:0000287">
    <property type="term" value="F:magnesium ion binding"/>
    <property type="evidence" value="ECO:0007669"/>
    <property type="project" value="InterPro"/>
</dbReference>
<comment type="function">
    <text evidence="15">Catalyzes the condensation of ATP and 5-phosphoribose 1-diphosphate to form N'-(5'-phosphoribosyl)-ATP (PR-ATP). Has a crucial role in the pathway because the rate of histidine biosynthesis seems to be controlled primarily by regulation of HisG enzymatic activity.</text>
</comment>
<dbReference type="GO" id="GO:0005737">
    <property type="term" value="C:cytoplasm"/>
    <property type="evidence" value="ECO:0007669"/>
    <property type="project" value="UniProtKB-SubCell"/>
</dbReference>
<dbReference type="NCBIfam" id="TIGR00070">
    <property type="entry name" value="hisG"/>
    <property type="match status" value="1"/>
</dbReference>
<evidence type="ECO:0000313" key="20">
    <source>
        <dbReference type="Proteomes" id="UP000236248"/>
    </source>
</evidence>
<organism evidence="19 20">
    <name type="scientific">Candidatus Nitrosocaldus cavascurensis</name>
    <dbReference type="NCBI Taxonomy" id="2058097"/>
    <lineage>
        <taxon>Archaea</taxon>
        <taxon>Nitrososphaerota</taxon>
        <taxon>Nitrososphaeria</taxon>
        <taxon>Candidatus Nitrosocaldales</taxon>
        <taxon>Candidatus Nitrosocaldaceae</taxon>
        <taxon>Candidatus Nitrosocaldus</taxon>
    </lineage>
</organism>